<protein>
    <submittedName>
        <fullName evidence="1">Uncharacterized protein</fullName>
    </submittedName>
</protein>
<comment type="caution">
    <text evidence="1">The sequence shown here is derived from an EMBL/GenBank/DDBJ whole genome shotgun (WGS) entry which is preliminary data.</text>
</comment>
<evidence type="ECO:0000313" key="2">
    <source>
        <dbReference type="Proteomes" id="UP001056120"/>
    </source>
</evidence>
<evidence type="ECO:0000313" key="1">
    <source>
        <dbReference type="EMBL" id="KAI3704409.1"/>
    </source>
</evidence>
<gene>
    <name evidence="1" type="ORF">L1987_74629</name>
</gene>
<proteinExistence type="predicted"/>
<dbReference type="EMBL" id="CM042042">
    <property type="protein sequence ID" value="KAI3704409.1"/>
    <property type="molecule type" value="Genomic_DNA"/>
</dbReference>
<sequence>MAAQVTSQPTDRNSTLMNYACSSYSRTGENYFPSNLNTTLSSLRLQLTTSGHGTAHALLNGASVWAFAWCRGYLSIPDCLDCFDYGVDKLKPCGISNGAQVTYTDCDVRYENYNFFSEVNNSASIVLCDNTTAPHQKEFRKAAERLLLDLRIAASRATNFYAASTMKVAVDNATVYAIAQCNPNAGQSVCLECLKLRSRSLYDCLPATSGRATTGLGCFMMYDRAPIFGQNQTTDITSLLWDGAPEPKGAGYYRYKHLELATNNFSEENIIGKGGFGEVFKAIFDDKKVVAVKKLKVGYAGAKIEFENEILLISQIRHRNLLGLHGWSSEGSNLLLVLEYMPNGSLDKFLWDKVDTFSFGIVILEIISGRKCTYRNFDGSSTGLLEFAWKLYETKNLMKLVDETMDVNQYETQYVMNIIEIALLCTQSPVSKRPTMSEVVLMLQNDPSLGQRQLTRPTFIDHDWSIQAGSSEMPNEM</sequence>
<organism evidence="1 2">
    <name type="scientific">Smallanthus sonchifolius</name>
    <dbReference type="NCBI Taxonomy" id="185202"/>
    <lineage>
        <taxon>Eukaryota</taxon>
        <taxon>Viridiplantae</taxon>
        <taxon>Streptophyta</taxon>
        <taxon>Embryophyta</taxon>
        <taxon>Tracheophyta</taxon>
        <taxon>Spermatophyta</taxon>
        <taxon>Magnoliopsida</taxon>
        <taxon>eudicotyledons</taxon>
        <taxon>Gunneridae</taxon>
        <taxon>Pentapetalae</taxon>
        <taxon>asterids</taxon>
        <taxon>campanulids</taxon>
        <taxon>Asterales</taxon>
        <taxon>Asteraceae</taxon>
        <taxon>Asteroideae</taxon>
        <taxon>Heliantheae alliance</taxon>
        <taxon>Millerieae</taxon>
        <taxon>Smallanthus</taxon>
    </lineage>
</organism>
<reference evidence="1 2" key="2">
    <citation type="journal article" date="2022" name="Mol. Ecol. Resour.">
        <title>The genomes of chicory, endive, great burdock and yacon provide insights into Asteraceae paleo-polyploidization history and plant inulin production.</title>
        <authorList>
            <person name="Fan W."/>
            <person name="Wang S."/>
            <person name="Wang H."/>
            <person name="Wang A."/>
            <person name="Jiang F."/>
            <person name="Liu H."/>
            <person name="Zhao H."/>
            <person name="Xu D."/>
            <person name="Zhang Y."/>
        </authorList>
    </citation>
    <scope>NUCLEOTIDE SEQUENCE [LARGE SCALE GENOMIC DNA]</scope>
    <source>
        <strain evidence="2">cv. Yunnan</strain>
        <tissue evidence="1">Leaves</tissue>
    </source>
</reference>
<name>A0ACB9A443_9ASTR</name>
<reference evidence="2" key="1">
    <citation type="journal article" date="2022" name="Mol. Ecol. Resour.">
        <title>The genomes of chicory, endive, great burdock and yacon provide insights into Asteraceae palaeo-polyploidization history and plant inulin production.</title>
        <authorList>
            <person name="Fan W."/>
            <person name="Wang S."/>
            <person name="Wang H."/>
            <person name="Wang A."/>
            <person name="Jiang F."/>
            <person name="Liu H."/>
            <person name="Zhao H."/>
            <person name="Xu D."/>
            <person name="Zhang Y."/>
        </authorList>
    </citation>
    <scope>NUCLEOTIDE SEQUENCE [LARGE SCALE GENOMIC DNA]</scope>
    <source>
        <strain evidence="2">cv. Yunnan</strain>
    </source>
</reference>
<accession>A0ACB9A443</accession>
<dbReference type="Proteomes" id="UP001056120">
    <property type="component" value="Linkage Group LG25"/>
</dbReference>
<keyword evidence="2" id="KW-1185">Reference proteome</keyword>